<protein>
    <submittedName>
        <fullName evidence="2">ABC-type nitrate/sulfonate/bicarbonate transport system substrate-binding protein</fullName>
    </submittedName>
</protein>
<evidence type="ECO:0000313" key="3">
    <source>
        <dbReference type="Proteomes" id="UP000555448"/>
    </source>
</evidence>
<proteinExistence type="predicted"/>
<dbReference type="Proteomes" id="UP000555448">
    <property type="component" value="Unassembled WGS sequence"/>
</dbReference>
<dbReference type="SUPFAM" id="SSF53850">
    <property type="entry name" value="Periplasmic binding protein-like II"/>
    <property type="match status" value="1"/>
</dbReference>
<sequence>MLKAIWFVPPALATLAAQAAAAKGQTPLVQGVATSSSDEQFEALRDGRQDLAITAMDNVIMWNRRAGPADFRIVAQLETTTGLKLVARPGLTRVSALAGGKLLVDSAVNGFVVALRTMLADAGIAADGYTLVEAGGVRERFERLIGGEGNATLLGPPFIGLANEQGFNALVEADRAYPGFPGQGVVVRAGRLAQLHDPLVEWLTALEAARSRAKQDPAQAARTLADAGLAHQVAAAMVVALGGTLEPSPVGIRILTEQRRALGLPGEDDTYDKLVDLSLLNAIGARAVVI</sequence>
<dbReference type="PANTHER" id="PTHR30024">
    <property type="entry name" value="ALIPHATIC SULFONATES-BINDING PROTEIN-RELATED"/>
    <property type="match status" value="1"/>
</dbReference>
<accession>A0A7W7NWZ3</accession>
<keyword evidence="1" id="KW-0732">Signal</keyword>
<dbReference type="RefSeq" id="WP_184244509.1">
    <property type="nucleotide sequence ID" value="NZ_JACHLR010000007.1"/>
</dbReference>
<dbReference type="EMBL" id="JACHLR010000007">
    <property type="protein sequence ID" value="MBB4858650.1"/>
    <property type="molecule type" value="Genomic_DNA"/>
</dbReference>
<gene>
    <name evidence="2" type="ORF">HNO88_001976</name>
</gene>
<feature type="signal peptide" evidence="1">
    <location>
        <begin position="1"/>
        <end position="19"/>
    </location>
</feature>
<dbReference type="AlphaFoldDB" id="A0A7W7NWZ3"/>
<keyword evidence="3" id="KW-1185">Reference proteome</keyword>
<comment type="caution">
    <text evidence="2">The sequence shown here is derived from an EMBL/GenBank/DDBJ whole genome shotgun (WGS) entry which is preliminary data.</text>
</comment>
<evidence type="ECO:0000313" key="2">
    <source>
        <dbReference type="EMBL" id="MBB4858650.1"/>
    </source>
</evidence>
<name>A0A7W7NWZ3_9SPHN</name>
<feature type="chain" id="PRO_5030976201" evidence="1">
    <location>
        <begin position="20"/>
        <end position="290"/>
    </location>
</feature>
<reference evidence="2 3" key="1">
    <citation type="submission" date="2020-08" db="EMBL/GenBank/DDBJ databases">
        <title>Functional genomics of gut bacteria from endangered species of beetles.</title>
        <authorList>
            <person name="Carlos-Shanley C."/>
        </authorList>
    </citation>
    <scope>NUCLEOTIDE SEQUENCE [LARGE SCALE GENOMIC DNA]</scope>
    <source>
        <strain evidence="2 3">S00245</strain>
    </source>
</reference>
<dbReference type="Gene3D" id="3.40.190.10">
    <property type="entry name" value="Periplasmic binding protein-like II"/>
    <property type="match status" value="1"/>
</dbReference>
<organism evidence="2 3">
    <name type="scientific">Novosphingobium chloroacetimidivorans</name>
    <dbReference type="NCBI Taxonomy" id="1428314"/>
    <lineage>
        <taxon>Bacteria</taxon>
        <taxon>Pseudomonadati</taxon>
        <taxon>Pseudomonadota</taxon>
        <taxon>Alphaproteobacteria</taxon>
        <taxon>Sphingomonadales</taxon>
        <taxon>Sphingomonadaceae</taxon>
        <taxon>Novosphingobium</taxon>
    </lineage>
</organism>
<evidence type="ECO:0000256" key="1">
    <source>
        <dbReference type="SAM" id="SignalP"/>
    </source>
</evidence>